<dbReference type="OrthoDB" id="2318810at2"/>
<keyword evidence="1" id="KW-0812">Transmembrane</keyword>
<comment type="caution">
    <text evidence="2">The sequence shown here is derived from an EMBL/GenBank/DDBJ whole genome shotgun (WGS) entry which is preliminary data.</text>
</comment>
<dbReference type="Proteomes" id="UP000295257">
    <property type="component" value="Unassembled WGS sequence"/>
</dbReference>
<dbReference type="STRING" id="1612.ABB44_02245"/>
<dbReference type="AlphaFoldDB" id="A0A4R5NI60"/>
<organism evidence="2 3">
    <name type="scientific">Companilactobacillus farciminis</name>
    <dbReference type="NCBI Taxonomy" id="1612"/>
    <lineage>
        <taxon>Bacteria</taxon>
        <taxon>Bacillati</taxon>
        <taxon>Bacillota</taxon>
        <taxon>Bacilli</taxon>
        <taxon>Lactobacillales</taxon>
        <taxon>Lactobacillaceae</taxon>
        <taxon>Companilactobacillus</taxon>
    </lineage>
</organism>
<evidence type="ECO:0000313" key="2">
    <source>
        <dbReference type="EMBL" id="TDG74111.1"/>
    </source>
</evidence>
<sequence>MRKYFVTGFYLLIIGGILLLGGVLMGANRSVVWDHGFKVAQSVDETYPLSDFKNVYVEGRDTNVNFKLGDRYKIHVDGDKSQMPSYKVRNDTLTITGKKKNKHVGVDVLGRAKVTITIPMDKTLDNVSLRLANSAIYINDVTIEHLVKTAKDMDYDAQLYIKNATINNLDKINLYDANFEVENSKISNMTLVANQYSDVIIKNSTLVKTSVNLNESALKVKQSNLDTMNSLSNHGRITMDKVVFMNKNDFRIFSDGHFTGSDITSDGSDLTTADGVVRVMDKDYGHEYQNKVDASNLLTVKATKGSITIK</sequence>
<dbReference type="EMBL" id="PUFN01000006">
    <property type="protein sequence ID" value="TDG74111.1"/>
    <property type="molecule type" value="Genomic_DNA"/>
</dbReference>
<keyword evidence="1" id="KW-0472">Membrane</keyword>
<gene>
    <name evidence="2" type="ORF">C5L30_002056</name>
</gene>
<evidence type="ECO:0000313" key="3">
    <source>
        <dbReference type="Proteomes" id="UP000295257"/>
    </source>
</evidence>
<accession>A0A4R5NI60</accession>
<evidence type="ECO:0000256" key="1">
    <source>
        <dbReference type="SAM" id="Phobius"/>
    </source>
</evidence>
<proteinExistence type="predicted"/>
<reference evidence="2 3" key="1">
    <citation type="journal article" date="2019" name="Appl. Microbiol. Biotechnol.">
        <title>Uncovering carbohydrate metabolism through a genotype-phenotype association study of 56 lactic acid bacteria genomes.</title>
        <authorList>
            <person name="Buron-Moles G."/>
            <person name="Chailyan A."/>
            <person name="Dolejs I."/>
            <person name="Forster J."/>
            <person name="Miks M.H."/>
        </authorList>
    </citation>
    <scope>NUCLEOTIDE SEQUENCE [LARGE SCALE GENOMIC DNA]</scope>
    <source>
        <strain evidence="2 3">ATCC 29644</strain>
    </source>
</reference>
<keyword evidence="3" id="KW-1185">Reference proteome</keyword>
<feature type="transmembrane region" description="Helical" evidence="1">
    <location>
        <begin position="7"/>
        <end position="27"/>
    </location>
</feature>
<dbReference type="RefSeq" id="WP_010018422.1">
    <property type="nucleotide sequence ID" value="NZ_CAJJMR010000044.1"/>
</dbReference>
<keyword evidence="1" id="KW-1133">Transmembrane helix</keyword>
<protein>
    <submittedName>
        <fullName evidence="2">Uncharacterized protein</fullName>
    </submittedName>
</protein>
<name>A0A4R5NI60_9LACO</name>